<reference evidence="3" key="2">
    <citation type="submission" date="2025-08" db="UniProtKB">
        <authorList>
            <consortium name="Ensembl"/>
        </authorList>
    </citation>
    <scope>IDENTIFICATION</scope>
</reference>
<feature type="domain" description="CASAMP N-terminal" evidence="2">
    <location>
        <begin position="26"/>
        <end position="63"/>
    </location>
</feature>
<keyword evidence="1" id="KW-1133">Transmembrane helix</keyword>
<reference evidence="3" key="3">
    <citation type="submission" date="2025-09" db="UniProtKB">
        <authorList>
            <consortium name="Ensembl"/>
        </authorList>
    </citation>
    <scope>IDENTIFICATION</scope>
</reference>
<evidence type="ECO:0000259" key="2">
    <source>
        <dbReference type="Pfam" id="PF25532"/>
    </source>
</evidence>
<feature type="transmembrane region" description="Helical" evidence="1">
    <location>
        <begin position="65"/>
        <end position="95"/>
    </location>
</feature>
<dbReference type="AlphaFoldDB" id="A0A493T8E5"/>
<dbReference type="InterPro" id="IPR058042">
    <property type="entry name" value="CAMSAP_N"/>
</dbReference>
<reference evidence="4" key="1">
    <citation type="submission" date="2017-10" db="EMBL/GenBank/DDBJ databases">
        <title>A new Pekin duck reference genome.</title>
        <authorList>
            <person name="Hou Z.-C."/>
            <person name="Zhou Z.-K."/>
            <person name="Zhu F."/>
            <person name="Hou S.-S."/>
        </authorList>
    </citation>
    <scope>NUCLEOTIDE SEQUENCE [LARGE SCALE GENOMIC DNA]</scope>
</reference>
<dbReference type="Pfam" id="PF25532">
    <property type="entry name" value="CH_CAMSAP2_N"/>
    <property type="match status" value="1"/>
</dbReference>
<dbReference type="GeneTree" id="ENSGT00950000185777"/>
<organism evidence="3 4">
    <name type="scientific">Anas platyrhynchos platyrhynchos</name>
    <name type="common">Northern mallard</name>
    <dbReference type="NCBI Taxonomy" id="8840"/>
    <lineage>
        <taxon>Eukaryota</taxon>
        <taxon>Metazoa</taxon>
        <taxon>Chordata</taxon>
        <taxon>Craniata</taxon>
        <taxon>Vertebrata</taxon>
        <taxon>Euteleostomi</taxon>
        <taxon>Archelosauria</taxon>
        <taxon>Archosauria</taxon>
        <taxon>Dinosauria</taxon>
        <taxon>Saurischia</taxon>
        <taxon>Theropoda</taxon>
        <taxon>Coelurosauria</taxon>
        <taxon>Aves</taxon>
        <taxon>Neognathae</taxon>
        <taxon>Galloanserae</taxon>
        <taxon>Anseriformes</taxon>
        <taxon>Anatidae</taxon>
        <taxon>Anatinae</taxon>
        <taxon>Anas</taxon>
    </lineage>
</organism>
<dbReference type="Ensembl" id="ENSAPLT00000047400.1">
    <property type="protein sequence ID" value="ENSAPLP00000021998.1"/>
    <property type="gene ID" value="ENSAPLG00000017754.1"/>
</dbReference>
<evidence type="ECO:0000256" key="1">
    <source>
        <dbReference type="SAM" id="Phobius"/>
    </source>
</evidence>
<dbReference type="Proteomes" id="UP000016666">
    <property type="component" value="Unassembled WGS sequence"/>
</dbReference>
<keyword evidence="1" id="KW-0812">Transmembrane</keyword>
<protein>
    <recommendedName>
        <fullName evidence="2">CASAMP N-terminal domain-containing protein</fullName>
    </recommendedName>
</protein>
<keyword evidence="1" id="KW-0472">Membrane</keyword>
<proteinExistence type="predicted"/>
<sequence>MVDAEGGAGGDGARRKMDALEESALEIVPLELYDSARAKIAANLQWICAKAYGIEGVPDSYLHSIFLASVEICFCVWIWIYLSILGYCCWVPLVFK</sequence>
<evidence type="ECO:0000313" key="4">
    <source>
        <dbReference type="Proteomes" id="UP000016666"/>
    </source>
</evidence>
<accession>A0A493T8E5</accession>
<dbReference type="STRING" id="8840.ENSAPLP00000021998"/>
<name>A0A493T8E5_ANAPP</name>
<keyword evidence="4" id="KW-1185">Reference proteome</keyword>
<evidence type="ECO:0000313" key="3">
    <source>
        <dbReference type="Ensembl" id="ENSAPLP00000021998.1"/>
    </source>
</evidence>